<dbReference type="InterPro" id="IPR027370">
    <property type="entry name" value="Znf-RING_euk"/>
</dbReference>
<dbReference type="PANTHER" id="PTHR25462">
    <property type="entry name" value="BONUS, ISOFORM C-RELATED"/>
    <property type="match status" value="1"/>
</dbReference>
<dbReference type="GO" id="GO:0061630">
    <property type="term" value="F:ubiquitin protein ligase activity"/>
    <property type="evidence" value="ECO:0007669"/>
    <property type="project" value="TreeGrafter"/>
</dbReference>
<dbReference type="Proteomes" id="UP000681720">
    <property type="component" value="Unassembled WGS sequence"/>
</dbReference>
<comment type="caution">
    <text evidence="8">The sequence shown here is derived from an EMBL/GenBank/DDBJ whole genome shotgun (WGS) entry which is preliminary data.</text>
</comment>
<dbReference type="Gene3D" id="3.30.40.10">
    <property type="entry name" value="Zinc/RING finger domain, C3HC4 (zinc finger)"/>
    <property type="match status" value="1"/>
</dbReference>
<keyword evidence="2 4" id="KW-0863">Zinc-finger</keyword>
<proteinExistence type="predicted"/>
<dbReference type="SUPFAM" id="SSF57850">
    <property type="entry name" value="RING/U-box"/>
    <property type="match status" value="1"/>
</dbReference>
<evidence type="ECO:0000256" key="5">
    <source>
        <dbReference type="SAM" id="MobiDB-lite"/>
    </source>
</evidence>
<feature type="region of interest" description="Disordered" evidence="5">
    <location>
        <begin position="22"/>
        <end position="53"/>
    </location>
</feature>
<dbReference type="PANTHER" id="PTHR25462:SF296">
    <property type="entry name" value="MEIOTIC P26, ISOFORM F"/>
    <property type="match status" value="1"/>
</dbReference>
<dbReference type="EMBL" id="CAJOBJ010360366">
    <property type="protein sequence ID" value="CAF5217587.1"/>
    <property type="molecule type" value="Genomic_DNA"/>
</dbReference>
<protein>
    <recommendedName>
        <fullName evidence="6">RING-type domain-containing protein</fullName>
    </recommendedName>
</protein>
<gene>
    <name evidence="7" type="ORF">BYL167_LOCUS74080</name>
    <name evidence="8" type="ORF">GIL414_LOCUS82497</name>
</gene>
<reference evidence="8" key="1">
    <citation type="submission" date="2021-02" db="EMBL/GenBank/DDBJ databases">
        <authorList>
            <person name="Nowell W R."/>
        </authorList>
    </citation>
    <scope>NUCLEOTIDE SEQUENCE</scope>
</reference>
<evidence type="ECO:0000259" key="6">
    <source>
        <dbReference type="PROSITE" id="PS50089"/>
    </source>
</evidence>
<dbReference type="PROSITE" id="PS50089">
    <property type="entry name" value="ZF_RING_2"/>
    <property type="match status" value="1"/>
</dbReference>
<evidence type="ECO:0000256" key="3">
    <source>
        <dbReference type="ARBA" id="ARBA00022833"/>
    </source>
</evidence>
<dbReference type="Pfam" id="PF13445">
    <property type="entry name" value="zf-RING_UBOX"/>
    <property type="match status" value="1"/>
</dbReference>
<accession>A0A8S3JD52</accession>
<dbReference type="AlphaFoldDB" id="A0A8S3JD52"/>
<evidence type="ECO:0000256" key="4">
    <source>
        <dbReference type="PROSITE-ProRule" id="PRU00175"/>
    </source>
</evidence>
<dbReference type="PROSITE" id="PS00518">
    <property type="entry name" value="ZF_RING_1"/>
    <property type="match status" value="1"/>
</dbReference>
<evidence type="ECO:0000313" key="7">
    <source>
        <dbReference type="EMBL" id="CAF5159058.1"/>
    </source>
</evidence>
<dbReference type="InterPro" id="IPR013083">
    <property type="entry name" value="Znf_RING/FYVE/PHD"/>
</dbReference>
<feature type="compositionally biased region" description="Low complexity" evidence="5">
    <location>
        <begin position="22"/>
        <end position="35"/>
    </location>
</feature>
<dbReference type="GO" id="GO:0008270">
    <property type="term" value="F:zinc ion binding"/>
    <property type="evidence" value="ECO:0007669"/>
    <property type="project" value="UniProtKB-KW"/>
</dbReference>
<organism evidence="8 9">
    <name type="scientific">Rotaria magnacalcarata</name>
    <dbReference type="NCBI Taxonomy" id="392030"/>
    <lineage>
        <taxon>Eukaryota</taxon>
        <taxon>Metazoa</taxon>
        <taxon>Spiralia</taxon>
        <taxon>Gnathifera</taxon>
        <taxon>Rotifera</taxon>
        <taxon>Eurotatoria</taxon>
        <taxon>Bdelloidea</taxon>
        <taxon>Philodinida</taxon>
        <taxon>Philodinidae</taxon>
        <taxon>Rotaria</taxon>
    </lineage>
</organism>
<evidence type="ECO:0000256" key="2">
    <source>
        <dbReference type="ARBA" id="ARBA00022771"/>
    </source>
</evidence>
<feature type="domain" description="RING-type" evidence="6">
    <location>
        <begin position="62"/>
        <end position="102"/>
    </location>
</feature>
<dbReference type="SMART" id="SM00184">
    <property type="entry name" value="RING"/>
    <property type="match status" value="1"/>
</dbReference>
<name>A0A8S3JD52_9BILA</name>
<dbReference type="EMBL" id="CAJOBH010264034">
    <property type="protein sequence ID" value="CAF5159058.1"/>
    <property type="molecule type" value="Genomic_DNA"/>
</dbReference>
<evidence type="ECO:0000256" key="1">
    <source>
        <dbReference type="ARBA" id="ARBA00022723"/>
    </source>
</evidence>
<dbReference type="Proteomes" id="UP000681967">
    <property type="component" value="Unassembled WGS sequence"/>
</dbReference>
<evidence type="ECO:0000313" key="9">
    <source>
        <dbReference type="Proteomes" id="UP000681720"/>
    </source>
</evidence>
<sequence>MSRVATNLPIARPKNGVVLSAKSVSNRSSSNTSSNGIASDGRGFNIRSAAPPPVQKETVHACPLCNSEYKDPRVLPCTHTYCFNCIRDKLIKNSRITCPKCHYQVSTYTHI</sequence>
<dbReference type="InterPro" id="IPR001841">
    <property type="entry name" value="Znf_RING"/>
</dbReference>
<keyword evidence="1" id="KW-0479">Metal-binding</keyword>
<evidence type="ECO:0000313" key="8">
    <source>
        <dbReference type="EMBL" id="CAF5217587.1"/>
    </source>
</evidence>
<keyword evidence="3" id="KW-0862">Zinc</keyword>
<dbReference type="InterPro" id="IPR017907">
    <property type="entry name" value="Znf_RING_CS"/>
</dbReference>
<dbReference type="InterPro" id="IPR047153">
    <property type="entry name" value="TRIM45/56/19-like"/>
</dbReference>